<dbReference type="PANTHER" id="PTHR42085:SF1">
    <property type="entry name" value="F-BOX DOMAIN-CONTAINING PROTEIN"/>
    <property type="match status" value="1"/>
</dbReference>
<feature type="region of interest" description="Disordered" evidence="1">
    <location>
        <begin position="1"/>
        <end position="105"/>
    </location>
</feature>
<organism evidence="2 3">
    <name type="scientific">Polyplosphaeria fusca</name>
    <dbReference type="NCBI Taxonomy" id="682080"/>
    <lineage>
        <taxon>Eukaryota</taxon>
        <taxon>Fungi</taxon>
        <taxon>Dikarya</taxon>
        <taxon>Ascomycota</taxon>
        <taxon>Pezizomycotina</taxon>
        <taxon>Dothideomycetes</taxon>
        <taxon>Pleosporomycetidae</taxon>
        <taxon>Pleosporales</taxon>
        <taxon>Tetraplosphaeriaceae</taxon>
        <taxon>Polyplosphaeria</taxon>
    </lineage>
</organism>
<sequence>MAHEEGFGSLELVSPSRLPQFNKQTGRPIRRGAGTKNHQKGYVDSSMIDVDGADDSLSEDEDGNPVQAKRVKKRKRTPSPTPPPLEPIIYDEEADEPSDEESVITRRRDRVPAPVTLQFNVPLGFHGPLVVKLDKDIIDRYSGNPQSLRPPEKMRILETSSTTESSSRETSPAGKGYRGFTDLPPELRNKIYRMIFVSECPLEFSKPNNFCKSAALLSTCKLVASEGPSILYGENKFSFERNRHTRSPFWDPTPKEIGYKDVRQFLKMIGPENVQYLRDIKFVFEDANPGATPYLSTHEERRFLNDEHLIDCLRILRNAPLRTLRMMFLGRRTILRQDAKFLGYLEQIKADEVLHEMPRWYHAHKIHPWLFNELQKVMQREKKLYTPIEETTADEMMESFQ</sequence>
<feature type="compositionally biased region" description="Acidic residues" evidence="1">
    <location>
        <begin position="89"/>
        <end position="102"/>
    </location>
</feature>
<dbReference type="PANTHER" id="PTHR42085">
    <property type="entry name" value="F-BOX DOMAIN-CONTAINING PROTEIN"/>
    <property type="match status" value="1"/>
</dbReference>
<comment type="caution">
    <text evidence="2">The sequence shown here is derived from an EMBL/GenBank/DDBJ whole genome shotgun (WGS) entry which is preliminary data.</text>
</comment>
<keyword evidence="3" id="KW-1185">Reference proteome</keyword>
<dbReference type="AlphaFoldDB" id="A0A9P4R5X8"/>
<dbReference type="EMBL" id="ML996104">
    <property type="protein sequence ID" value="KAF2739464.1"/>
    <property type="molecule type" value="Genomic_DNA"/>
</dbReference>
<feature type="compositionally biased region" description="Low complexity" evidence="1">
    <location>
        <begin position="158"/>
        <end position="171"/>
    </location>
</feature>
<evidence type="ECO:0000313" key="3">
    <source>
        <dbReference type="Proteomes" id="UP000799444"/>
    </source>
</evidence>
<proteinExistence type="predicted"/>
<evidence type="ECO:0000256" key="1">
    <source>
        <dbReference type="SAM" id="MobiDB-lite"/>
    </source>
</evidence>
<feature type="region of interest" description="Disordered" evidence="1">
    <location>
        <begin position="158"/>
        <end position="180"/>
    </location>
</feature>
<dbReference type="InterPro" id="IPR038883">
    <property type="entry name" value="AN11006-like"/>
</dbReference>
<reference evidence="2" key="1">
    <citation type="journal article" date="2020" name="Stud. Mycol.">
        <title>101 Dothideomycetes genomes: a test case for predicting lifestyles and emergence of pathogens.</title>
        <authorList>
            <person name="Haridas S."/>
            <person name="Albert R."/>
            <person name="Binder M."/>
            <person name="Bloem J."/>
            <person name="Labutti K."/>
            <person name="Salamov A."/>
            <person name="Andreopoulos B."/>
            <person name="Baker S."/>
            <person name="Barry K."/>
            <person name="Bills G."/>
            <person name="Bluhm B."/>
            <person name="Cannon C."/>
            <person name="Castanera R."/>
            <person name="Culley D."/>
            <person name="Daum C."/>
            <person name="Ezra D."/>
            <person name="Gonzalez J."/>
            <person name="Henrissat B."/>
            <person name="Kuo A."/>
            <person name="Liang C."/>
            <person name="Lipzen A."/>
            <person name="Lutzoni F."/>
            <person name="Magnuson J."/>
            <person name="Mondo S."/>
            <person name="Nolan M."/>
            <person name="Ohm R."/>
            <person name="Pangilinan J."/>
            <person name="Park H.-J."/>
            <person name="Ramirez L."/>
            <person name="Alfaro M."/>
            <person name="Sun H."/>
            <person name="Tritt A."/>
            <person name="Yoshinaga Y."/>
            <person name="Zwiers L.-H."/>
            <person name="Turgeon B."/>
            <person name="Goodwin S."/>
            <person name="Spatafora J."/>
            <person name="Crous P."/>
            <person name="Grigoriev I."/>
        </authorList>
    </citation>
    <scope>NUCLEOTIDE SEQUENCE</scope>
    <source>
        <strain evidence="2">CBS 125425</strain>
    </source>
</reference>
<name>A0A9P4R5X8_9PLEO</name>
<protein>
    <submittedName>
        <fullName evidence="2">Uncharacterized protein</fullName>
    </submittedName>
</protein>
<evidence type="ECO:0000313" key="2">
    <source>
        <dbReference type="EMBL" id="KAF2739464.1"/>
    </source>
</evidence>
<feature type="compositionally biased region" description="Acidic residues" evidence="1">
    <location>
        <begin position="51"/>
        <end position="63"/>
    </location>
</feature>
<dbReference type="Proteomes" id="UP000799444">
    <property type="component" value="Unassembled WGS sequence"/>
</dbReference>
<dbReference type="OrthoDB" id="5372935at2759"/>
<accession>A0A9P4R5X8</accession>
<gene>
    <name evidence="2" type="ORF">EJ04DRAFT_484310</name>
</gene>